<feature type="region of interest" description="Disordered" evidence="8">
    <location>
        <begin position="699"/>
        <end position="724"/>
    </location>
</feature>
<feature type="region of interest" description="Disordered" evidence="8">
    <location>
        <begin position="280"/>
        <end position="320"/>
    </location>
</feature>
<feature type="domain" description="Reverse transcriptase" evidence="10">
    <location>
        <begin position="1463"/>
        <end position="1643"/>
    </location>
</feature>
<dbReference type="InterPro" id="IPR000477">
    <property type="entry name" value="RT_dom"/>
</dbReference>
<keyword evidence="7" id="KW-0511">Multifunctional enzyme</keyword>
<dbReference type="PANTHER" id="PTHR37984:SF5">
    <property type="entry name" value="PROTEIN NYNRIN-LIKE"/>
    <property type="match status" value="1"/>
</dbReference>
<dbReference type="Proteomes" id="UP000095287">
    <property type="component" value="Unplaced"/>
</dbReference>
<feature type="transmembrane region" description="Helical" evidence="9">
    <location>
        <begin position="1024"/>
        <end position="1047"/>
    </location>
</feature>
<evidence type="ECO:0000256" key="7">
    <source>
        <dbReference type="ARBA" id="ARBA00023268"/>
    </source>
</evidence>
<dbReference type="Pfam" id="PF17921">
    <property type="entry name" value="Integrase_H2C2"/>
    <property type="match status" value="1"/>
</dbReference>
<dbReference type="InterPro" id="IPR041588">
    <property type="entry name" value="Integrase_H2C2"/>
</dbReference>
<evidence type="ECO:0000256" key="1">
    <source>
        <dbReference type="ARBA" id="ARBA00012493"/>
    </source>
</evidence>
<dbReference type="Pfam" id="PF17919">
    <property type="entry name" value="RT_RNaseH_2"/>
    <property type="match status" value="1"/>
</dbReference>
<feature type="region of interest" description="Disordered" evidence="8">
    <location>
        <begin position="334"/>
        <end position="376"/>
    </location>
</feature>
<keyword evidence="9" id="KW-0812">Transmembrane</keyword>
<keyword evidence="11" id="KW-1185">Reference proteome</keyword>
<dbReference type="Gene3D" id="2.40.70.10">
    <property type="entry name" value="Acid Proteases"/>
    <property type="match status" value="1"/>
</dbReference>
<dbReference type="PANTHER" id="PTHR37984">
    <property type="entry name" value="PROTEIN CBG26694"/>
    <property type="match status" value="1"/>
</dbReference>
<evidence type="ECO:0000313" key="11">
    <source>
        <dbReference type="Proteomes" id="UP000095287"/>
    </source>
</evidence>
<dbReference type="InterPro" id="IPR041577">
    <property type="entry name" value="RT_RNaseH_2"/>
</dbReference>
<keyword evidence="4" id="KW-0540">Nuclease</keyword>
<keyword evidence="2" id="KW-0808">Transferase</keyword>
<dbReference type="EC" id="2.7.7.49" evidence="1"/>
<dbReference type="CDD" id="cd01647">
    <property type="entry name" value="RT_LTR"/>
    <property type="match status" value="1"/>
</dbReference>
<dbReference type="Pfam" id="PF13975">
    <property type="entry name" value="gag-asp_proteas"/>
    <property type="match status" value="1"/>
</dbReference>
<evidence type="ECO:0000256" key="9">
    <source>
        <dbReference type="SAM" id="Phobius"/>
    </source>
</evidence>
<dbReference type="WBParaSite" id="L893_g31494.t1">
    <property type="protein sequence ID" value="L893_g31494.t1"/>
    <property type="gene ID" value="L893_g31494"/>
</dbReference>
<accession>A0A1I7ZZZ8</accession>
<dbReference type="GO" id="GO:0004519">
    <property type="term" value="F:endonuclease activity"/>
    <property type="evidence" value="ECO:0007669"/>
    <property type="project" value="UniProtKB-KW"/>
</dbReference>
<sequence>MGTEPDRNVLANLPVRFEEFSGLPGTPSFAEYFEVFQAKANGKGLTKQETGTALMAYLRGPALSFVNSLPKEIKCEYEPLLSALHERFSLSEAQATRELAKARQKPLEAVEIFADRVARLVNRAYAVSAGYTVAQQDKIKLRYFLNGLQKEIKRVTDRLANPPETMQEAIEAARKEELLQQDEKDLDAMSRDEISALIEKTVSAQVNNITLQQPPSNEPPPARYLPSKDHHEYGPPQGRNHQKPPRQQFSFQPNRQQFNFQPDHQQFSFQPNRRQFNFQPNHQQHSFQPNHQQYGFQPPDQQYNFQPNQPQYRNNRSRQGRQYSQCNCQCNNQGNNRPRQWNNPPGPGNYNRQQPSAPQLPRPQEQERNRPSGMRHNAYNISMPLLMVLALLGMSTLGVSAFQVCNINKGGGHFVQLPQQHDCVLPPNPVVYRMNVTIRVPSTEPTRLEGHACVKTKFEVSSSSSLFGSREPMITYNEPVAPDICRLMAAHKEVIGLKMIPDRQGVENRFHTEFDLHTGFSWTSRRSNVTAYFLTYGNFSTLDGRQMASSLADTSGCEAPQGYCLQRHYTLMWTTHKVDPCYHKFRGNFTAYESEGRILIHSLHTALTYAQPHKDAYTRRCYGEHAKRMSNDVILTLNPIANQDGHNKRSKRDNSLKQLNEGLTKEQRAKLNSIFVNYETGIRQAASLSAQAKLQLTTTTLETTTPTPTTPSATTTTNRTPLPSFDEYVAPFDAPDAELPERPFDVNHTSLTAPLAGDADPINSRINAKVLYGASYAIRYTDLHARQIWTRFCTVYNRQVGLMRAVTRLDPTAGIRLWLERDDVVAQFAGEVLHVVGCTQVKIAKVYHSLQTPDGKCYRTTPALANDGTTYFINPGTRELLEEAPTIPCSQRPPQVYKHGDSFFTIDGPVQVVEMPDNSLYWNKPNASLRFDSPSIFFNELKSVVSIATSVSSYNQRISDLEKLILDSAQEGTRSQIERSSQEGIGYRLGKTASHLKNVSMEFITDSAGPITDFLKELGGTAKWIGIIAIAIVLVLGALFLMGMGIIPRPNCWERRYPLTAHIEEEPTPLVHFTKPETEQGIEPEGDPGQATAEGISPPRRDTTNCKLPFHQVVPGCFNITRTTAELQPYIHAKINGKTAKTLVDSGSSISYCTESLANELRLPIDTSNALTARVANGSSLPFLGKVKVALQLGKHMIECHLQVTADHLCPADALLGTNVLRRLPNPCLFDFASSSIQLGNQEIPFVANISANIPNTLYAAELTTIPPRHEVLVPTLADPKSPIEEGTILVEPHPTKEIGFLQIARSVHKIQKNKRMYVRMFNPTQATQVLYNGQSVAQFSPVFDDPPVVFTIHVPKELEKVDEHFLPEKRHLDVDLDEFKWFMDQVNLDESALSPEGKEKLKMLIYQYKNAFVGPDGIIGHFTGKKKHRIDLLPNTKPVQLPLRRIPLGLREEVRKQIQDMLDQKIIQQSDSPFAAPIVMVKKKDGNYRFAIDYRLLNEKTVKAAFVLPNISEILDDCAQSQNTLFTCTDLQSGFHAIDVLPAHRERTAFATFLGLFEFLRLPFGLCGAPKTFQTAMEELRRYLSGNFFIYLDDIILASANEPDHLRDLQRLFEVAIHFGLKFKLQKCKWATKEIKYLGFIIGNGAIRPDPKGIEAVTKIPVPKSMKELRSFIGAMSYFRRYISHFAEKAKPLYDLLKGNETKMPPWKEIHQEAFDLLKSALVSAPVLRTPIPNRPFLIETDASAQALGACLLQEHEKEVKPVAYASRVLNKHEKNYPSVEGEALAIVYALNEFRPYIEGNGQTVVRTDNEALTFLLTKKQLPPRLARFQLIIQSFNVKICHRSGKSNVLCDYLSRYPYLRESLKEGTEGVNIIVQTPPRTIDLDRVRESQKEDTKIRDIFDFLTGKTPTSHERHVRDKYIIMNGCVYVKSTDEFPDHRLLIPYPLRAELIEQFHTDALDGAHLGAAKTLSKMTSRVFWTGLGLDVKAV</sequence>
<evidence type="ECO:0000256" key="8">
    <source>
        <dbReference type="SAM" id="MobiDB-lite"/>
    </source>
</evidence>
<dbReference type="InterPro" id="IPR043128">
    <property type="entry name" value="Rev_trsase/Diguanyl_cyclase"/>
</dbReference>
<dbReference type="Pfam" id="PF24664">
    <property type="entry name" value="Monjiviricetes_fusion"/>
    <property type="match status" value="1"/>
</dbReference>
<organism evidence="11 12">
    <name type="scientific">Steinernema glaseri</name>
    <dbReference type="NCBI Taxonomy" id="37863"/>
    <lineage>
        <taxon>Eukaryota</taxon>
        <taxon>Metazoa</taxon>
        <taxon>Ecdysozoa</taxon>
        <taxon>Nematoda</taxon>
        <taxon>Chromadorea</taxon>
        <taxon>Rhabditida</taxon>
        <taxon>Tylenchina</taxon>
        <taxon>Panagrolaimomorpha</taxon>
        <taxon>Strongyloidoidea</taxon>
        <taxon>Steinernematidae</taxon>
        <taxon>Steinernema</taxon>
    </lineage>
</organism>
<keyword evidence="5" id="KW-0255">Endonuclease</keyword>
<feature type="compositionally biased region" description="Polar residues" evidence="8">
    <location>
        <begin position="280"/>
        <end position="295"/>
    </location>
</feature>
<feature type="transmembrane region" description="Helical" evidence="9">
    <location>
        <begin position="378"/>
        <end position="399"/>
    </location>
</feature>
<evidence type="ECO:0000256" key="2">
    <source>
        <dbReference type="ARBA" id="ARBA00022679"/>
    </source>
</evidence>
<dbReference type="Gene3D" id="1.10.340.70">
    <property type="match status" value="1"/>
</dbReference>
<feature type="compositionally biased region" description="Low complexity" evidence="8">
    <location>
        <begin position="296"/>
        <end position="314"/>
    </location>
</feature>
<dbReference type="SUPFAM" id="SSF56672">
    <property type="entry name" value="DNA/RNA polymerases"/>
    <property type="match status" value="1"/>
</dbReference>
<dbReference type="Gene3D" id="3.10.10.10">
    <property type="entry name" value="HIV Type 1 Reverse Transcriptase, subunit A, domain 1"/>
    <property type="match status" value="1"/>
</dbReference>
<protein>
    <recommendedName>
        <fullName evidence="1">RNA-directed DNA polymerase</fullName>
        <ecNumber evidence="1">2.7.7.49</ecNumber>
    </recommendedName>
</protein>
<evidence type="ECO:0000313" key="12">
    <source>
        <dbReference type="WBParaSite" id="L893_g31494.t1"/>
    </source>
</evidence>
<dbReference type="FunFam" id="3.30.70.270:FF:000020">
    <property type="entry name" value="Transposon Tf2-6 polyprotein-like Protein"/>
    <property type="match status" value="1"/>
</dbReference>
<keyword evidence="6" id="KW-0695">RNA-directed DNA polymerase</keyword>
<dbReference type="PROSITE" id="PS50878">
    <property type="entry name" value="RT_POL"/>
    <property type="match status" value="1"/>
</dbReference>
<dbReference type="CDD" id="cd00303">
    <property type="entry name" value="retropepsin_like"/>
    <property type="match status" value="1"/>
</dbReference>
<feature type="region of interest" description="Disordered" evidence="8">
    <location>
        <begin position="209"/>
        <end position="249"/>
    </location>
</feature>
<name>A0A1I7ZZZ8_9BILA</name>
<feature type="region of interest" description="Disordered" evidence="8">
    <location>
        <begin position="1078"/>
        <end position="1101"/>
    </location>
</feature>
<feature type="compositionally biased region" description="Low complexity" evidence="8">
    <location>
        <begin position="699"/>
        <end position="723"/>
    </location>
</feature>
<evidence type="ECO:0000256" key="5">
    <source>
        <dbReference type="ARBA" id="ARBA00022759"/>
    </source>
</evidence>
<keyword evidence="5" id="KW-0378">Hydrolase</keyword>
<dbReference type="Pfam" id="PF00078">
    <property type="entry name" value="RVT_1"/>
    <property type="match status" value="1"/>
</dbReference>
<evidence type="ECO:0000259" key="10">
    <source>
        <dbReference type="PROSITE" id="PS50878"/>
    </source>
</evidence>
<dbReference type="InterPro" id="IPR043502">
    <property type="entry name" value="DNA/RNA_pol_sf"/>
</dbReference>
<keyword evidence="9" id="KW-0472">Membrane</keyword>
<reference evidence="12" key="1">
    <citation type="submission" date="2016-11" db="UniProtKB">
        <authorList>
            <consortium name="WormBaseParasite"/>
        </authorList>
    </citation>
    <scope>IDENTIFICATION</scope>
</reference>
<dbReference type="InterPro" id="IPR021109">
    <property type="entry name" value="Peptidase_aspartic_dom_sf"/>
</dbReference>
<dbReference type="GO" id="GO:0003964">
    <property type="term" value="F:RNA-directed DNA polymerase activity"/>
    <property type="evidence" value="ECO:0007669"/>
    <property type="project" value="UniProtKB-KW"/>
</dbReference>
<dbReference type="FunFam" id="3.10.20.370:FF:000001">
    <property type="entry name" value="Retrovirus-related Pol polyprotein from transposon 17.6-like protein"/>
    <property type="match status" value="1"/>
</dbReference>
<evidence type="ECO:0000256" key="4">
    <source>
        <dbReference type="ARBA" id="ARBA00022722"/>
    </source>
</evidence>
<dbReference type="Gene3D" id="1.20.5.1890">
    <property type="match status" value="1"/>
</dbReference>
<proteinExistence type="predicted"/>
<dbReference type="Gene3D" id="3.10.20.370">
    <property type="match status" value="1"/>
</dbReference>
<evidence type="ECO:0000256" key="3">
    <source>
        <dbReference type="ARBA" id="ARBA00022695"/>
    </source>
</evidence>
<dbReference type="InterPro" id="IPR050951">
    <property type="entry name" value="Retrovirus_Pol_polyprotein"/>
</dbReference>
<evidence type="ECO:0000256" key="6">
    <source>
        <dbReference type="ARBA" id="ARBA00022918"/>
    </source>
</evidence>
<dbReference type="Gene3D" id="3.30.70.270">
    <property type="match status" value="2"/>
</dbReference>
<dbReference type="SUPFAM" id="SSF50630">
    <property type="entry name" value="Acid proteases"/>
    <property type="match status" value="1"/>
</dbReference>
<keyword evidence="9" id="KW-1133">Transmembrane helix</keyword>
<keyword evidence="3" id="KW-0548">Nucleotidyltransferase</keyword>
<dbReference type="CDD" id="cd09274">
    <property type="entry name" value="RNase_HI_RT_Ty3"/>
    <property type="match status" value="1"/>
</dbReference>